<feature type="domain" description="N-acetyltransferase" evidence="2">
    <location>
        <begin position="1"/>
        <end position="166"/>
    </location>
</feature>
<feature type="region of interest" description="Disordered" evidence="1">
    <location>
        <begin position="148"/>
        <end position="168"/>
    </location>
</feature>
<accession>A0AAU7R0K2</accession>
<dbReference type="InterPro" id="IPR016181">
    <property type="entry name" value="Acyl_CoA_acyltransferase"/>
</dbReference>
<dbReference type="Pfam" id="PF00583">
    <property type="entry name" value="Acetyltransf_1"/>
    <property type="match status" value="1"/>
</dbReference>
<dbReference type="SUPFAM" id="SSF55729">
    <property type="entry name" value="Acyl-CoA N-acyltransferases (Nat)"/>
    <property type="match status" value="1"/>
</dbReference>
<organism evidence="3">
    <name type="scientific">Micromonospora sp. HUAS YX12</name>
    <dbReference type="NCBI Taxonomy" id="3156396"/>
    <lineage>
        <taxon>Bacteria</taxon>
        <taxon>Bacillati</taxon>
        <taxon>Actinomycetota</taxon>
        <taxon>Actinomycetes</taxon>
        <taxon>Micromonosporales</taxon>
        <taxon>Micromonosporaceae</taxon>
        <taxon>Micromonospora</taxon>
    </lineage>
</organism>
<name>A0AAU7R0K2_9ACTN</name>
<dbReference type="CDD" id="cd04301">
    <property type="entry name" value="NAT_SF"/>
    <property type="match status" value="1"/>
</dbReference>
<dbReference type="EMBL" id="CP157974">
    <property type="protein sequence ID" value="XBT81923.1"/>
    <property type="molecule type" value="Genomic_DNA"/>
</dbReference>
<evidence type="ECO:0000259" key="2">
    <source>
        <dbReference type="PROSITE" id="PS51186"/>
    </source>
</evidence>
<proteinExistence type="predicted"/>
<dbReference type="Gene3D" id="3.40.630.30">
    <property type="match status" value="1"/>
</dbReference>
<reference evidence="3" key="1">
    <citation type="submission" date="2024-06" db="EMBL/GenBank/DDBJ databases">
        <title>Micromonospora sp. strain HUAS YX12 genome sequences.</title>
        <authorList>
            <person name="Mo P."/>
        </authorList>
    </citation>
    <scope>NUCLEOTIDE SEQUENCE</scope>
    <source>
        <strain evidence="3">HUAS YX12</strain>
    </source>
</reference>
<dbReference type="PROSITE" id="PS51186">
    <property type="entry name" value="GNAT"/>
    <property type="match status" value="1"/>
</dbReference>
<protein>
    <submittedName>
        <fullName evidence="3">GNAT family N-acetyltransferase</fullName>
    </submittedName>
</protein>
<dbReference type="InterPro" id="IPR000182">
    <property type="entry name" value="GNAT_dom"/>
</dbReference>
<dbReference type="RefSeq" id="WP_349878317.1">
    <property type="nucleotide sequence ID" value="NZ_CP157974.1"/>
</dbReference>
<sequence length="168" mass="18199">MEVREAGLGDLSGIVGLHSRARVAYYGAGGLPIGEILTPELAREQREGWAAAITSARKQVRCAIVDGTLAGVLAMGPPHSSGLDPRTTAQLYQIHVDPELWGRGVGSALHALFVRHLQDEGLVRGVLEVWERNTRARAFYTRHGWLPDGTSRPGPARAPYLGMHLTHP</sequence>
<evidence type="ECO:0000256" key="1">
    <source>
        <dbReference type="SAM" id="MobiDB-lite"/>
    </source>
</evidence>
<dbReference type="AlphaFoldDB" id="A0AAU7R0K2"/>
<evidence type="ECO:0000313" key="3">
    <source>
        <dbReference type="EMBL" id="XBT81923.1"/>
    </source>
</evidence>
<dbReference type="GO" id="GO:0016747">
    <property type="term" value="F:acyltransferase activity, transferring groups other than amino-acyl groups"/>
    <property type="evidence" value="ECO:0007669"/>
    <property type="project" value="InterPro"/>
</dbReference>
<gene>
    <name evidence="3" type="ORF">ABIH81_30670</name>
</gene>